<dbReference type="PANTHER" id="PTHR47320:SF1">
    <property type="entry name" value="BIFUNCTIONAL URIDYLYLTRANSFERASE_URIDYLYL-REMOVING ENZYME"/>
    <property type="match status" value="1"/>
</dbReference>
<evidence type="ECO:0000256" key="4">
    <source>
        <dbReference type="ARBA" id="ARBA00022801"/>
    </source>
</evidence>
<dbReference type="SUPFAM" id="SSF81301">
    <property type="entry name" value="Nucleotidyltransferase"/>
    <property type="match status" value="1"/>
</dbReference>
<feature type="domain" description="ACT" evidence="9">
    <location>
        <begin position="704"/>
        <end position="789"/>
    </location>
</feature>
<dbReference type="Gene3D" id="3.30.460.10">
    <property type="entry name" value="Beta Polymerase, domain 2"/>
    <property type="match status" value="1"/>
</dbReference>
<dbReference type="InterPro" id="IPR003607">
    <property type="entry name" value="HD/PDEase_dom"/>
</dbReference>
<keyword evidence="3" id="KW-0677">Repeat</keyword>
<gene>
    <name evidence="8 11" type="primary">glnD</name>
    <name evidence="11" type="ORF">ABVT43_08505</name>
</gene>
<dbReference type="InterPro" id="IPR002912">
    <property type="entry name" value="ACT_dom"/>
</dbReference>
<name>A0ABV2BT97_9GAMM</name>
<evidence type="ECO:0000313" key="11">
    <source>
        <dbReference type="EMBL" id="MET1255164.1"/>
    </source>
</evidence>
<sequence>MKPPKRTLSINRQLAQILNFAGSDTKTEELLPALINYIEISHQYLRTEFKKGSNVRSLVHSRSRHIDKLLIALWQHLNIDNSIALVAVGGYGRGELHPHSDIDLLILVGPEPAQSDIQKIELMISIMWDCHLKVGQSVRTLAQCIELAQNDLSVATNLMESRLLIGNRALFKQLVQQTTPEKMWDAKSFFIAKSEEQRARYKKYDGSSFDLEPNVKSSPGGLRDIHLIGWIAQRTYYPKTLYQLIKQKLISKNEYYTLIKSRLFIWRVRFALHLVSDKAEDRLLFDYQKSAAKLMGYQDSKGSLAVEKMMKRYYRCVLIVRNICDILMQVMEEELLQNKEVNSAIPIDQYFQVVNQRIDAIDTDLFQKDPSQLLKVFQYVAQDNSLKGITAQTLRAIRNARPKINNSFINNPNNKRLFIEFWHIPHSSSRAMFLMKRSGVLADYLRPFRDITGQMQYDMFHNYTVDEHTLFLLKNLAEFADPHLNEAFPVCSEIMQRQKSPEIIFIAGLFHDIAKGRGGDHSELGAIEARKFCQKHDVNPQHAEKIEWLVANHLIMSLTAQKRDISDPKVIQNFAELVKTQHHLELLYILTVADIRATSHSLWNSWKDSLLKNLYLSTSSYLNQEQQESVEFWRINRKQAKKRLLEQTLHENDIESLWSALDDQYFAKHSVEAITWRSKKIITEKGDDNIVVGIRSTLQKSGSEIFVYSKDRDNLFAALAVTLNQQGLSIQAASIYTDRSGYCYDSFIVLDSDGKALANQYIKMQVKQAIIENILNIDHLELSVQRRMPRQFKYFSIPTKVEFFEDEYTGFTRMELITRDQPGLLAAVGKAFIQTNTRLHDARITTLGEKVEDTFIISNRNNTPITNCQQQEEIRLEIKNQLNIN</sequence>
<evidence type="ECO:0000256" key="2">
    <source>
        <dbReference type="ARBA" id="ARBA00022695"/>
    </source>
</evidence>
<evidence type="ECO:0000256" key="6">
    <source>
        <dbReference type="ARBA" id="ARBA00023268"/>
    </source>
</evidence>
<dbReference type="SMART" id="SM00471">
    <property type="entry name" value="HDc"/>
    <property type="match status" value="1"/>
</dbReference>
<keyword evidence="2 8" id="KW-0548">Nucleotidyltransferase</keyword>
<dbReference type="InterPro" id="IPR043519">
    <property type="entry name" value="NT_sf"/>
</dbReference>
<dbReference type="CDD" id="cd04900">
    <property type="entry name" value="ACT_UUR-like_1"/>
    <property type="match status" value="1"/>
</dbReference>
<comment type="cofactor">
    <cofactor evidence="8">
        <name>Mg(2+)</name>
        <dbReference type="ChEBI" id="CHEBI:18420"/>
    </cofactor>
</comment>
<dbReference type="Proteomes" id="UP001548189">
    <property type="component" value="Unassembled WGS sequence"/>
</dbReference>
<keyword evidence="1 8" id="KW-0808">Transferase</keyword>
<protein>
    <recommendedName>
        <fullName evidence="8">Bifunctional uridylyltransferase/uridylyl-removing enzyme</fullName>
        <shortName evidence="8">UTase/UR</shortName>
    </recommendedName>
    <alternativeName>
        <fullName evidence="8">Bifunctional [protein-PII] modification enzyme</fullName>
    </alternativeName>
    <alternativeName>
        <fullName evidence="8">Bifunctional nitrogen sensor protein</fullName>
    </alternativeName>
    <domain>
        <recommendedName>
            <fullName evidence="8">[Protein-PII] uridylyltransferase</fullName>
            <shortName evidence="8">PII uridylyltransferase</shortName>
            <shortName evidence="8">UTase</shortName>
            <ecNumber evidence="8">2.7.7.59</ecNumber>
        </recommendedName>
    </domain>
    <domain>
        <recommendedName>
            <fullName evidence="8">[Protein-PII]-UMP uridylyl-removing enzyme</fullName>
            <shortName evidence="8">UR</shortName>
            <ecNumber evidence="8">3.1.4.-</ecNumber>
        </recommendedName>
    </domain>
</protein>
<keyword evidence="12" id="KW-1185">Reference proteome</keyword>
<dbReference type="SUPFAM" id="SSF81593">
    <property type="entry name" value="Nucleotidyltransferase substrate binding subunit/domain"/>
    <property type="match status" value="1"/>
</dbReference>
<comment type="activity regulation">
    <text evidence="8">Uridylyltransferase (UTase) activity is inhibited by glutamine, while glutamine activates uridylyl-removing (UR) activity.</text>
</comment>
<dbReference type="EC" id="3.1.4.-" evidence="8"/>
<evidence type="ECO:0000256" key="8">
    <source>
        <dbReference type="HAMAP-Rule" id="MF_00277"/>
    </source>
</evidence>
<feature type="region of interest" description="Uridylyltransferase" evidence="8">
    <location>
        <begin position="1"/>
        <end position="346"/>
    </location>
</feature>
<comment type="catalytic activity">
    <reaction evidence="8">
        <text>[protein-PII]-L-tyrosine + UTP = [protein-PII]-uridylyl-L-tyrosine + diphosphate</text>
        <dbReference type="Rhea" id="RHEA:13673"/>
        <dbReference type="Rhea" id="RHEA-COMP:12147"/>
        <dbReference type="Rhea" id="RHEA-COMP:12148"/>
        <dbReference type="ChEBI" id="CHEBI:33019"/>
        <dbReference type="ChEBI" id="CHEBI:46398"/>
        <dbReference type="ChEBI" id="CHEBI:46858"/>
        <dbReference type="ChEBI" id="CHEBI:90602"/>
        <dbReference type="EC" id="2.7.7.59"/>
    </reaction>
</comment>
<dbReference type="Pfam" id="PF01909">
    <property type="entry name" value="NTP_transf_2"/>
    <property type="match status" value="1"/>
</dbReference>
<evidence type="ECO:0000256" key="1">
    <source>
        <dbReference type="ARBA" id="ARBA00022679"/>
    </source>
</evidence>
<dbReference type="GO" id="GO:0008773">
    <property type="term" value="F:[protein-PII] uridylyltransferase activity"/>
    <property type="evidence" value="ECO:0007669"/>
    <property type="project" value="UniProtKB-EC"/>
</dbReference>
<dbReference type="InterPro" id="IPR010043">
    <property type="entry name" value="UTase/UR"/>
</dbReference>
<dbReference type="CDD" id="cd04899">
    <property type="entry name" value="ACT_ACR-UUR-like_2"/>
    <property type="match status" value="1"/>
</dbReference>
<dbReference type="InterPro" id="IPR045865">
    <property type="entry name" value="ACT-like_dom_sf"/>
</dbReference>
<comment type="similarity">
    <text evidence="8">Belongs to the GlnD family.</text>
</comment>
<dbReference type="PIRSF" id="PIRSF006288">
    <property type="entry name" value="PII_uridyltransf"/>
    <property type="match status" value="1"/>
</dbReference>
<dbReference type="EMBL" id="JBEVCJ010000007">
    <property type="protein sequence ID" value="MET1255164.1"/>
    <property type="molecule type" value="Genomic_DNA"/>
</dbReference>
<accession>A0ABV2BT97</accession>
<evidence type="ECO:0000256" key="7">
    <source>
        <dbReference type="ARBA" id="ARBA00047968"/>
    </source>
</evidence>
<comment type="function">
    <text evidence="8">Modifies, by uridylylation and deuridylylation, the PII regulatory proteins (GlnB and homologs), in response to the nitrogen status of the cell that GlnD senses through the glutamine level. Under low glutamine levels, catalyzes the conversion of the PII proteins and UTP to PII-UMP and PPi, while under higher glutamine levels, GlnD hydrolyzes PII-UMP to PII and UMP (deuridylylation). Thus, controls uridylylation state and activity of the PII proteins, and plays an important role in the regulation of nitrogen metabolism.</text>
</comment>
<comment type="caution">
    <text evidence="11">The sequence shown here is derived from an EMBL/GenBank/DDBJ whole genome shotgun (WGS) entry which is preliminary data.</text>
</comment>
<feature type="domain" description="ACT" evidence="9">
    <location>
        <begin position="813"/>
        <end position="885"/>
    </location>
</feature>
<evidence type="ECO:0000256" key="3">
    <source>
        <dbReference type="ARBA" id="ARBA00022737"/>
    </source>
</evidence>
<dbReference type="NCBIfam" id="TIGR01693">
    <property type="entry name" value="UTase_glnD"/>
    <property type="match status" value="1"/>
</dbReference>
<keyword evidence="4 8" id="KW-0378">Hydrolase</keyword>
<keyword evidence="6 8" id="KW-0511">Multifunctional enzyme</keyword>
<dbReference type="InterPro" id="IPR013546">
    <property type="entry name" value="PII_UdlTrfase/GS_AdlTrfase"/>
</dbReference>
<comment type="catalytic activity">
    <reaction evidence="8">
        <text>[protein-PII]-uridylyl-L-tyrosine + H2O = [protein-PII]-L-tyrosine + UMP + H(+)</text>
        <dbReference type="Rhea" id="RHEA:48600"/>
        <dbReference type="Rhea" id="RHEA-COMP:12147"/>
        <dbReference type="Rhea" id="RHEA-COMP:12148"/>
        <dbReference type="ChEBI" id="CHEBI:15377"/>
        <dbReference type="ChEBI" id="CHEBI:15378"/>
        <dbReference type="ChEBI" id="CHEBI:46858"/>
        <dbReference type="ChEBI" id="CHEBI:57865"/>
        <dbReference type="ChEBI" id="CHEBI:90602"/>
    </reaction>
</comment>
<dbReference type="SUPFAM" id="SSF109604">
    <property type="entry name" value="HD-domain/PDEase-like"/>
    <property type="match status" value="1"/>
</dbReference>
<evidence type="ECO:0000259" key="9">
    <source>
        <dbReference type="PROSITE" id="PS51671"/>
    </source>
</evidence>
<evidence type="ECO:0000313" key="12">
    <source>
        <dbReference type="Proteomes" id="UP001548189"/>
    </source>
</evidence>
<dbReference type="RefSeq" id="WP_353895750.1">
    <property type="nucleotide sequence ID" value="NZ_JBEVCJ010000007.1"/>
</dbReference>
<dbReference type="HAMAP" id="MF_00277">
    <property type="entry name" value="PII_uridylyl_transf"/>
    <property type="match status" value="1"/>
</dbReference>
<organism evidence="11 12">
    <name type="scientific">Aliikangiella maris</name>
    <dbReference type="NCBI Taxonomy" id="3162458"/>
    <lineage>
        <taxon>Bacteria</taxon>
        <taxon>Pseudomonadati</taxon>
        <taxon>Pseudomonadota</taxon>
        <taxon>Gammaproteobacteria</taxon>
        <taxon>Oceanospirillales</taxon>
        <taxon>Pleioneaceae</taxon>
        <taxon>Aliikangiella</taxon>
    </lineage>
</organism>
<dbReference type="CDD" id="cd00077">
    <property type="entry name" value="HDc"/>
    <property type="match status" value="1"/>
</dbReference>
<dbReference type="PROSITE" id="PS51831">
    <property type="entry name" value="HD"/>
    <property type="match status" value="1"/>
</dbReference>
<comment type="domain">
    <text evidence="8">Has four distinct domains: an N-terminal nucleotidyltransferase (NT) domain responsible for UTase activity, a central HD domain that encodes UR activity, and two C-terminal ACT domains that seem to have a role in glutamine sensing.</text>
</comment>
<feature type="domain" description="HD" evidence="10">
    <location>
        <begin position="465"/>
        <end position="587"/>
    </location>
</feature>
<reference evidence="11 12" key="1">
    <citation type="submission" date="2024-06" db="EMBL/GenBank/DDBJ databases">
        <authorList>
            <person name="Li F."/>
        </authorList>
    </citation>
    <scope>NUCLEOTIDE SEQUENCE [LARGE SCALE GENOMIC DNA]</scope>
    <source>
        <strain evidence="11 12">GXAS 311</strain>
    </source>
</reference>
<evidence type="ECO:0000256" key="5">
    <source>
        <dbReference type="ARBA" id="ARBA00022842"/>
    </source>
</evidence>
<dbReference type="EC" id="2.7.7.59" evidence="8"/>
<dbReference type="InterPro" id="IPR002934">
    <property type="entry name" value="Polymerase_NTP_transf_dom"/>
</dbReference>
<comment type="catalytic activity">
    <reaction evidence="7">
        <text>guanosine 3',5'-bis(diphosphate) + H2O = GDP + diphosphate + H(+)</text>
        <dbReference type="Rhea" id="RHEA:14253"/>
        <dbReference type="ChEBI" id="CHEBI:15377"/>
        <dbReference type="ChEBI" id="CHEBI:15378"/>
        <dbReference type="ChEBI" id="CHEBI:33019"/>
        <dbReference type="ChEBI" id="CHEBI:58189"/>
        <dbReference type="ChEBI" id="CHEBI:77828"/>
        <dbReference type="EC" id="3.1.7.2"/>
    </reaction>
</comment>
<dbReference type="PANTHER" id="PTHR47320">
    <property type="entry name" value="BIFUNCTIONAL URIDYLYLTRANSFERASE/URIDYLYL-REMOVING ENZYME"/>
    <property type="match status" value="1"/>
</dbReference>
<dbReference type="Pfam" id="PF01966">
    <property type="entry name" value="HD"/>
    <property type="match status" value="1"/>
</dbReference>
<dbReference type="Pfam" id="PF08335">
    <property type="entry name" value="GlnD_UR_UTase"/>
    <property type="match status" value="1"/>
</dbReference>
<dbReference type="CDD" id="cd05401">
    <property type="entry name" value="NT_GlnE_GlnD_like"/>
    <property type="match status" value="1"/>
</dbReference>
<keyword evidence="5 8" id="KW-0460">Magnesium</keyword>
<evidence type="ECO:0000259" key="10">
    <source>
        <dbReference type="PROSITE" id="PS51831"/>
    </source>
</evidence>
<dbReference type="Gene3D" id="1.10.3090.10">
    <property type="entry name" value="cca-adding enzyme, domain 2"/>
    <property type="match status" value="1"/>
</dbReference>
<dbReference type="InterPro" id="IPR006674">
    <property type="entry name" value="HD_domain"/>
</dbReference>
<proteinExistence type="inferred from homology"/>
<dbReference type="Gene3D" id="1.20.120.330">
    <property type="entry name" value="Nucleotidyltransferases domain 2"/>
    <property type="match status" value="1"/>
</dbReference>
<comment type="caution">
    <text evidence="8">Lacks conserved residue(s) required for the propagation of feature annotation.</text>
</comment>
<dbReference type="SUPFAM" id="SSF55021">
    <property type="entry name" value="ACT-like"/>
    <property type="match status" value="2"/>
</dbReference>
<dbReference type="PROSITE" id="PS51671">
    <property type="entry name" value="ACT"/>
    <property type="match status" value="2"/>
</dbReference>